<dbReference type="Pfam" id="PF00071">
    <property type="entry name" value="Ras"/>
    <property type="match status" value="1"/>
</dbReference>
<evidence type="ECO:0000313" key="5">
    <source>
        <dbReference type="EMBL" id="GFT51464.1"/>
    </source>
</evidence>
<dbReference type="GO" id="GO:0005246">
    <property type="term" value="F:calcium channel regulator activity"/>
    <property type="evidence" value="ECO:0007669"/>
    <property type="project" value="TreeGrafter"/>
</dbReference>
<dbReference type="Gene3D" id="3.40.50.300">
    <property type="entry name" value="P-loop containing nucleotide triphosphate hydrolases"/>
    <property type="match status" value="1"/>
</dbReference>
<evidence type="ECO:0000313" key="4">
    <source>
        <dbReference type="EMBL" id="GFS48893.1"/>
    </source>
</evidence>
<dbReference type="GO" id="GO:0003924">
    <property type="term" value="F:GTPase activity"/>
    <property type="evidence" value="ECO:0007669"/>
    <property type="project" value="InterPro"/>
</dbReference>
<organism evidence="4 8">
    <name type="scientific">Nephila pilipes</name>
    <name type="common">Giant wood spider</name>
    <name type="synonym">Nephila maculata</name>
    <dbReference type="NCBI Taxonomy" id="299642"/>
    <lineage>
        <taxon>Eukaryota</taxon>
        <taxon>Metazoa</taxon>
        <taxon>Ecdysozoa</taxon>
        <taxon>Arthropoda</taxon>
        <taxon>Chelicerata</taxon>
        <taxon>Arachnida</taxon>
        <taxon>Araneae</taxon>
        <taxon>Araneomorphae</taxon>
        <taxon>Entelegynae</taxon>
        <taxon>Araneoidea</taxon>
        <taxon>Nephilidae</taxon>
        <taxon>Nephila</taxon>
    </lineage>
</organism>
<name>A0A8X6IJT1_NEPPI</name>
<comment type="caution">
    <text evidence="4">The sequence shown here is derived from an EMBL/GenBank/DDBJ whole genome shotgun (WGS) entry which is preliminary data.</text>
</comment>
<comment type="similarity">
    <text evidence="1">Belongs to the small GTPase superfamily. RGK family.</text>
</comment>
<evidence type="ECO:0000313" key="6">
    <source>
        <dbReference type="EMBL" id="GFT92321.1"/>
    </source>
</evidence>
<dbReference type="EMBL" id="BMAW01045289">
    <property type="protein sequence ID" value="GFS48893.1"/>
    <property type="molecule type" value="Genomic_DNA"/>
</dbReference>
<dbReference type="EMBL" id="BMAW01074465">
    <property type="protein sequence ID" value="GFT92321.1"/>
    <property type="molecule type" value="Genomic_DNA"/>
</dbReference>
<dbReference type="SUPFAM" id="SSF52540">
    <property type="entry name" value="P-loop containing nucleoside triphosphate hydrolases"/>
    <property type="match status" value="1"/>
</dbReference>
<evidence type="ECO:0000313" key="8">
    <source>
        <dbReference type="Proteomes" id="UP000887013"/>
    </source>
</evidence>
<evidence type="ECO:0000313" key="7">
    <source>
        <dbReference type="EMBL" id="GFU60929.1"/>
    </source>
</evidence>
<dbReference type="PANTHER" id="PTHR45775:SF6">
    <property type="entry name" value="RAD, GEM_KIR FAMILY MEMBER 2, ISOFORM C"/>
    <property type="match status" value="1"/>
</dbReference>
<sequence length="105" mass="12084">MFFGILLIILMNVKLKEISYLKEAELKDVLWTENFSELHNPDAYLVVYSVTSKRSLQLAKEILMLIHKWDNVDSKALILVGNKTDLARHRVLSTDGEDNICSILH</sequence>
<dbReference type="OrthoDB" id="6428201at2759"/>
<dbReference type="AlphaFoldDB" id="A0A8X6IJT1"/>
<dbReference type="EMBL" id="BMAW01040764">
    <property type="protein sequence ID" value="GFU60929.1"/>
    <property type="molecule type" value="Genomic_DNA"/>
</dbReference>
<dbReference type="InterPro" id="IPR001806">
    <property type="entry name" value="Small_GTPase"/>
</dbReference>
<dbReference type="GO" id="GO:0005886">
    <property type="term" value="C:plasma membrane"/>
    <property type="evidence" value="ECO:0007669"/>
    <property type="project" value="TreeGrafter"/>
</dbReference>
<dbReference type="Proteomes" id="UP000887013">
    <property type="component" value="Unassembled WGS sequence"/>
</dbReference>
<dbReference type="InterPro" id="IPR051641">
    <property type="entry name" value="RGK_GTP-binding_reg"/>
</dbReference>
<dbReference type="EMBL" id="BMAW01016932">
    <property type="protein sequence ID" value="GFT51464.1"/>
    <property type="molecule type" value="Genomic_DNA"/>
</dbReference>
<evidence type="ECO:0000256" key="2">
    <source>
        <dbReference type="ARBA" id="ARBA00022553"/>
    </source>
</evidence>
<dbReference type="PANTHER" id="PTHR45775">
    <property type="entry name" value="RAD, GEM/KIR FAMILY MEMBER 2, ISOFORM C"/>
    <property type="match status" value="1"/>
</dbReference>
<gene>
    <name evidence="4" type="primary">Gem_1</name>
    <name evidence="6" type="ORF">NPIL_473751</name>
    <name evidence="5" type="ORF">NPIL_484231</name>
    <name evidence="4" type="ORF">NPIL_530961</name>
    <name evidence="7" type="ORF">NPIL_555611</name>
</gene>
<accession>A0A8X6IJT1</accession>
<evidence type="ECO:0000256" key="1">
    <source>
        <dbReference type="ARBA" id="ARBA00008846"/>
    </source>
</evidence>
<proteinExistence type="inferred from homology"/>
<keyword evidence="2" id="KW-0597">Phosphoprotein</keyword>
<feature type="chain" id="PRO_5036596898" evidence="3">
    <location>
        <begin position="16"/>
        <end position="105"/>
    </location>
</feature>
<dbReference type="InterPro" id="IPR027417">
    <property type="entry name" value="P-loop_NTPase"/>
</dbReference>
<protein>
    <submittedName>
        <fullName evidence="4">GTP-binding protein GEM</fullName>
    </submittedName>
</protein>
<reference evidence="4" key="1">
    <citation type="submission" date="2020-08" db="EMBL/GenBank/DDBJ databases">
        <title>Multicomponent nature underlies the extraordinary mechanical properties of spider dragline silk.</title>
        <authorList>
            <person name="Kono N."/>
            <person name="Nakamura H."/>
            <person name="Mori M."/>
            <person name="Yoshida Y."/>
            <person name="Ohtoshi R."/>
            <person name="Malay A.D."/>
            <person name="Moran D.A.P."/>
            <person name="Tomita M."/>
            <person name="Numata K."/>
            <person name="Arakawa K."/>
        </authorList>
    </citation>
    <scope>NUCLEOTIDE SEQUENCE</scope>
</reference>
<dbReference type="GO" id="GO:0005525">
    <property type="term" value="F:GTP binding"/>
    <property type="evidence" value="ECO:0007669"/>
    <property type="project" value="InterPro"/>
</dbReference>
<feature type="signal peptide" evidence="3">
    <location>
        <begin position="1"/>
        <end position="15"/>
    </location>
</feature>
<keyword evidence="3" id="KW-0732">Signal</keyword>
<evidence type="ECO:0000256" key="3">
    <source>
        <dbReference type="SAM" id="SignalP"/>
    </source>
</evidence>
<keyword evidence="8" id="KW-1185">Reference proteome</keyword>